<evidence type="ECO:0000313" key="3">
    <source>
        <dbReference type="Proteomes" id="UP001500212"/>
    </source>
</evidence>
<dbReference type="CDD" id="cd11033">
    <property type="entry name" value="CYP142-like"/>
    <property type="match status" value="1"/>
</dbReference>
<dbReference type="Gene3D" id="1.10.630.10">
    <property type="entry name" value="Cytochrome P450"/>
    <property type="match status" value="1"/>
</dbReference>
<name>A0ABP8TRY9_9ACTN</name>
<comment type="similarity">
    <text evidence="1">Belongs to the cytochrome P450 family.</text>
</comment>
<protein>
    <submittedName>
        <fullName evidence="2">Cytochrome P450</fullName>
    </submittedName>
</protein>
<dbReference type="SUPFAM" id="SSF48264">
    <property type="entry name" value="Cytochrome P450"/>
    <property type="match status" value="1"/>
</dbReference>
<dbReference type="RefSeq" id="WP_345359541.1">
    <property type="nucleotide sequence ID" value="NZ_BAABHJ010000019.1"/>
</dbReference>
<gene>
    <name evidence="2" type="ORF">GCM10023195_51660</name>
</gene>
<reference evidence="3" key="1">
    <citation type="journal article" date="2019" name="Int. J. Syst. Evol. Microbiol.">
        <title>The Global Catalogue of Microorganisms (GCM) 10K type strain sequencing project: providing services to taxonomists for standard genome sequencing and annotation.</title>
        <authorList>
            <consortium name="The Broad Institute Genomics Platform"/>
            <consortium name="The Broad Institute Genome Sequencing Center for Infectious Disease"/>
            <person name="Wu L."/>
            <person name="Ma J."/>
        </authorList>
    </citation>
    <scope>NUCLEOTIDE SEQUENCE [LARGE SCALE GENOMIC DNA]</scope>
    <source>
        <strain evidence="3">JCM 17938</strain>
    </source>
</reference>
<sequence length="401" mass="44855">MAVRDIDLMDPTVFSDGIPYDYFRRLRHSDRLPLARDTDGQPFWYLTRHEDVARVSRDHETFASGPTTMTSVRKADITDPVITFLDGPAHTRMRKLAFKAFAPARMALLKKPIRGIVDSLLAEVVEKGEFDLAEDVALRLPFQVLAELLGVPEPDRDVVIDWARHTVNLGDPEYDLAAGEEDVFDRLLGYFRDLAEARSRQPADDLFSILLAARLKSDRINLPDRLSTEEIAVFATTLITAGSETTYCSVSGAVLALLEFGDELAKLRADRSLMPTAVDEVLRWVTPVTHFARNVVRDTEIGGQPIGAGERVVMWYTSANRDEEVFADPDRFDVTRSPNPHVTFGGGGPHFCIGNGLAVLELTQFLDAAIDLLPRMEITGTPVRPESNFMNCVKHLPMRYR</sequence>
<dbReference type="InterPro" id="IPR002397">
    <property type="entry name" value="Cyt_P450_B"/>
</dbReference>
<dbReference type="Proteomes" id="UP001500212">
    <property type="component" value="Unassembled WGS sequence"/>
</dbReference>
<dbReference type="EMBL" id="BAABHJ010000019">
    <property type="protein sequence ID" value="GAA4612100.1"/>
    <property type="molecule type" value="Genomic_DNA"/>
</dbReference>
<dbReference type="PANTHER" id="PTHR46696:SF4">
    <property type="entry name" value="BIOTIN BIOSYNTHESIS CYTOCHROME P450"/>
    <property type="match status" value="1"/>
</dbReference>
<evidence type="ECO:0000256" key="1">
    <source>
        <dbReference type="ARBA" id="ARBA00010617"/>
    </source>
</evidence>
<accession>A0ABP8TRY9</accession>
<dbReference type="PANTHER" id="PTHR46696">
    <property type="entry name" value="P450, PUTATIVE (EUROFUNG)-RELATED"/>
    <property type="match status" value="1"/>
</dbReference>
<dbReference type="PRINTS" id="PR00359">
    <property type="entry name" value="BP450"/>
</dbReference>
<comment type="caution">
    <text evidence="2">The sequence shown here is derived from an EMBL/GenBank/DDBJ whole genome shotgun (WGS) entry which is preliminary data.</text>
</comment>
<dbReference type="InterPro" id="IPR001128">
    <property type="entry name" value="Cyt_P450"/>
</dbReference>
<keyword evidence="3" id="KW-1185">Reference proteome</keyword>
<evidence type="ECO:0000313" key="2">
    <source>
        <dbReference type="EMBL" id="GAA4612100.1"/>
    </source>
</evidence>
<organism evidence="2 3">
    <name type="scientific">Actinoallomurus liliacearum</name>
    <dbReference type="NCBI Taxonomy" id="1080073"/>
    <lineage>
        <taxon>Bacteria</taxon>
        <taxon>Bacillati</taxon>
        <taxon>Actinomycetota</taxon>
        <taxon>Actinomycetes</taxon>
        <taxon>Streptosporangiales</taxon>
        <taxon>Thermomonosporaceae</taxon>
        <taxon>Actinoallomurus</taxon>
    </lineage>
</organism>
<proteinExistence type="inferred from homology"/>
<dbReference type="Pfam" id="PF00067">
    <property type="entry name" value="p450"/>
    <property type="match status" value="1"/>
</dbReference>
<dbReference type="InterPro" id="IPR036396">
    <property type="entry name" value="Cyt_P450_sf"/>
</dbReference>